<dbReference type="SUPFAM" id="SSF57903">
    <property type="entry name" value="FYVE/PHD zinc finger"/>
    <property type="match status" value="1"/>
</dbReference>
<evidence type="ECO:0000256" key="1">
    <source>
        <dbReference type="ARBA" id="ARBA00022723"/>
    </source>
</evidence>
<evidence type="ECO:0000256" key="3">
    <source>
        <dbReference type="ARBA" id="ARBA00022833"/>
    </source>
</evidence>
<dbReference type="GO" id="GO:0033698">
    <property type="term" value="C:Rpd3L complex"/>
    <property type="evidence" value="ECO:0007669"/>
    <property type="project" value="TreeGrafter"/>
</dbReference>
<accession>A0AAI9TY89</accession>
<keyword evidence="3" id="KW-0862">Zinc</keyword>
<gene>
    <name evidence="6" type="ORF">CCUS01_11924</name>
</gene>
<reference evidence="6" key="1">
    <citation type="submission" date="2016-11" db="EMBL/GenBank/DDBJ databases">
        <title>The genome sequence of Colletotrichum cuscutae.</title>
        <authorList>
            <person name="Baroncelli R."/>
        </authorList>
    </citation>
    <scope>NUCLEOTIDE SEQUENCE</scope>
    <source>
        <strain evidence="6">IMI 304802</strain>
    </source>
</reference>
<dbReference type="Proteomes" id="UP001239213">
    <property type="component" value="Unassembled WGS sequence"/>
</dbReference>
<dbReference type="InterPro" id="IPR003903">
    <property type="entry name" value="UIM_dom"/>
</dbReference>
<feature type="region of interest" description="Disordered" evidence="4">
    <location>
        <begin position="797"/>
        <end position="854"/>
    </location>
</feature>
<feature type="compositionally biased region" description="Polar residues" evidence="4">
    <location>
        <begin position="764"/>
        <end position="773"/>
    </location>
</feature>
<evidence type="ECO:0000313" key="6">
    <source>
        <dbReference type="EMBL" id="KAK1448180.1"/>
    </source>
</evidence>
<comment type="caution">
    <text evidence="6">The sequence shown here is derived from an EMBL/GenBank/DDBJ whole genome shotgun (WGS) entry which is preliminary data.</text>
</comment>
<evidence type="ECO:0000256" key="4">
    <source>
        <dbReference type="SAM" id="MobiDB-lite"/>
    </source>
</evidence>
<feature type="compositionally biased region" description="Polar residues" evidence="4">
    <location>
        <begin position="553"/>
        <end position="568"/>
    </location>
</feature>
<dbReference type="Pfam" id="PF20826">
    <property type="entry name" value="PHD_5"/>
    <property type="match status" value="1"/>
</dbReference>
<feature type="compositionally biased region" description="Low complexity" evidence="4">
    <location>
        <begin position="274"/>
        <end position="293"/>
    </location>
</feature>
<dbReference type="PROSITE" id="PS50330">
    <property type="entry name" value="UIM"/>
    <property type="match status" value="1"/>
</dbReference>
<feature type="region of interest" description="Disordered" evidence="4">
    <location>
        <begin position="231"/>
        <end position="362"/>
    </location>
</feature>
<dbReference type="SMART" id="SM00249">
    <property type="entry name" value="PHD"/>
    <property type="match status" value="1"/>
</dbReference>
<protein>
    <submittedName>
        <fullName evidence="6">PHD-finger domain-containing protein</fullName>
    </submittedName>
</protein>
<feature type="compositionally biased region" description="Low complexity" evidence="4">
    <location>
        <begin position="665"/>
        <end position="677"/>
    </location>
</feature>
<name>A0AAI9TY89_9PEZI</name>
<feature type="compositionally biased region" description="Basic and acidic residues" evidence="4">
    <location>
        <begin position="602"/>
        <end position="621"/>
    </location>
</feature>
<feature type="compositionally biased region" description="Low complexity" evidence="4">
    <location>
        <begin position="803"/>
        <end position="814"/>
    </location>
</feature>
<feature type="compositionally biased region" description="Low complexity" evidence="4">
    <location>
        <begin position="300"/>
        <end position="319"/>
    </location>
</feature>
<feature type="domain" description="Zinc finger PHD-type" evidence="5">
    <location>
        <begin position="366"/>
        <end position="442"/>
    </location>
</feature>
<sequence length="880" mass="96350">MVFPTAAQHKTHNTIPIPSHLRPRDPFLSSVLCRDLCTTITCVAIGRRQPIGSTWPQPRKAALFPGCVARRAVADAVAAPADQSQRGCRTTLYKPERSAVLLVCRLSVFLHPENHSPRAHSSSDPFHLPTPAPLSSLLHSTDPSRHESTLFSIPGLRVAPIHFLLPALSLSLARTIALPLQPQQPTRPALCPLSLPYLTNLPPRPDIPILLSAFWLQLLRLRHPLLRYSHAAADSSSPPPRSSELFLHPPPPLSPPSPYAASMAPPSPRRSSRARGNTVSQSQQSSTTSSLSSRGERTTRSLNKTSSAKSTPSASLSSEPPEDLEDALPSRRRTRAQEDARDKPRVDPYDMATGSDDVQEDDESVRCVCGFDEYPGPPPFEEDSKHGKHNPEADFFASIELSDEVSGLFVQCDVCKVWQHGACVGIFTEESSPDEYFCEKCRKDLHKIHAAANGQRYSNYLPLNRPSRATSRAASLVKDGTRSPRESGRNGGRASSATQASKRRSTMNSRDAAYDEDEQLRRAIEASKEETISEPTETTSRRTKRGRSDSLDPRNSASLKRQRTSSPSMSPPPEKTEAIEDETDEESTGRNDQSKKPRGTRTQRDKSDREERDRQRAEAANRRKGRADRRRAEGTTPVNPGKESEAHVGAESDPPEEVPLATARPAVKPTTEPVVPVEAPPSSAPTPDTPPANQAPVGSSHKKTSRNNQKRGKGRNQYTKDRDDNEDTPARSMSRDIGRNHDDHTGASTSKHSHSDHPKHTRTKANSAHSKVSMNDMKRRVSAFLDFISKTQVELAGEALPGSRSSQNSSQQQSPRATAAPDAPKISVNGDSAVAKNSPIGTAATDGNGPESKDFKALNCVEMMDALTRDLLRWQNQYAS</sequence>
<feature type="compositionally biased region" description="Basic and acidic residues" evidence="4">
    <location>
        <begin position="479"/>
        <end position="488"/>
    </location>
</feature>
<feature type="compositionally biased region" description="Basic and acidic residues" evidence="4">
    <location>
        <begin position="335"/>
        <end position="348"/>
    </location>
</feature>
<dbReference type="AlphaFoldDB" id="A0AAI9TY89"/>
<dbReference type="InterPro" id="IPR053051">
    <property type="entry name" value="HDAC_complex_subunit"/>
</dbReference>
<dbReference type="PANTHER" id="PTHR47793">
    <property type="entry name" value="HISTONE DEACETYLASE COMPLEX SUBUNIT CTI6"/>
    <property type="match status" value="1"/>
</dbReference>
<feature type="compositionally biased region" description="Pro residues" evidence="4">
    <location>
        <begin position="678"/>
        <end position="690"/>
    </location>
</feature>
<evidence type="ECO:0000313" key="7">
    <source>
        <dbReference type="Proteomes" id="UP001239213"/>
    </source>
</evidence>
<feature type="compositionally biased region" description="Basic and acidic residues" evidence="4">
    <location>
        <begin position="733"/>
        <end position="745"/>
    </location>
</feature>
<dbReference type="GO" id="GO:0061188">
    <property type="term" value="P:negative regulation of rDNA heterochromatin formation"/>
    <property type="evidence" value="ECO:0007669"/>
    <property type="project" value="TreeGrafter"/>
</dbReference>
<dbReference type="PANTHER" id="PTHR47793:SF1">
    <property type="entry name" value="HISTONE DEACETYLASE COMPLEX SUBUNIT CTI6"/>
    <property type="match status" value="1"/>
</dbReference>
<dbReference type="InterPro" id="IPR001965">
    <property type="entry name" value="Znf_PHD"/>
</dbReference>
<dbReference type="GO" id="GO:0070210">
    <property type="term" value="C:Rpd3L-Expanded complex"/>
    <property type="evidence" value="ECO:0007669"/>
    <property type="project" value="TreeGrafter"/>
</dbReference>
<dbReference type="PROSITE" id="PS01359">
    <property type="entry name" value="ZF_PHD_1"/>
    <property type="match status" value="1"/>
</dbReference>
<feature type="compositionally biased region" description="Basic residues" evidence="4">
    <location>
        <begin position="700"/>
        <end position="714"/>
    </location>
</feature>
<feature type="compositionally biased region" description="Basic and acidic residues" evidence="4">
    <location>
        <begin position="519"/>
        <end position="531"/>
    </location>
</feature>
<evidence type="ECO:0000256" key="2">
    <source>
        <dbReference type="ARBA" id="ARBA00022771"/>
    </source>
</evidence>
<keyword evidence="7" id="KW-1185">Reference proteome</keyword>
<dbReference type="GO" id="GO:0008270">
    <property type="term" value="F:zinc ion binding"/>
    <property type="evidence" value="ECO:0007669"/>
    <property type="project" value="UniProtKB-KW"/>
</dbReference>
<feature type="region of interest" description="Disordered" evidence="4">
    <location>
        <begin position="458"/>
        <end position="775"/>
    </location>
</feature>
<evidence type="ECO:0000259" key="5">
    <source>
        <dbReference type="SMART" id="SM00249"/>
    </source>
</evidence>
<dbReference type="InterPro" id="IPR011011">
    <property type="entry name" value="Znf_FYVE_PHD"/>
</dbReference>
<dbReference type="InterPro" id="IPR019786">
    <property type="entry name" value="Zinc_finger_PHD-type_CS"/>
</dbReference>
<dbReference type="InterPro" id="IPR013083">
    <property type="entry name" value="Znf_RING/FYVE/PHD"/>
</dbReference>
<keyword evidence="2" id="KW-0863">Zinc-finger</keyword>
<keyword evidence="1" id="KW-0479">Metal-binding</keyword>
<proteinExistence type="predicted"/>
<feature type="compositionally biased region" description="Pro residues" evidence="4">
    <location>
        <begin position="248"/>
        <end position="258"/>
    </location>
</feature>
<dbReference type="GO" id="GO:0061186">
    <property type="term" value="P:negative regulation of silent mating-type cassette heterochromatin formation"/>
    <property type="evidence" value="ECO:0007669"/>
    <property type="project" value="TreeGrafter"/>
</dbReference>
<organism evidence="6 7">
    <name type="scientific">Colletotrichum cuscutae</name>
    <dbReference type="NCBI Taxonomy" id="1209917"/>
    <lineage>
        <taxon>Eukaryota</taxon>
        <taxon>Fungi</taxon>
        <taxon>Dikarya</taxon>
        <taxon>Ascomycota</taxon>
        <taxon>Pezizomycotina</taxon>
        <taxon>Sordariomycetes</taxon>
        <taxon>Hypocreomycetidae</taxon>
        <taxon>Glomerellales</taxon>
        <taxon>Glomerellaceae</taxon>
        <taxon>Colletotrichum</taxon>
        <taxon>Colletotrichum acutatum species complex</taxon>
    </lineage>
</organism>
<dbReference type="Gene3D" id="3.30.40.10">
    <property type="entry name" value="Zinc/RING finger domain, C3HC4 (zinc finger)"/>
    <property type="match status" value="1"/>
</dbReference>
<dbReference type="EMBL" id="MPDP01000311">
    <property type="protein sequence ID" value="KAK1448180.1"/>
    <property type="molecule type" value="Genomic_DNA"/>
</dbReference>